<keyword evidence="10 12" id="KW-0472">Membrane</keyword>
<name>A0A857DKY8_9FIRM</name>
<keyword evidence="11" id="KW-0175">Coiled coil</keyword>
<dbReference type="InterPro" id="IPR036097">
    <property type="entry name" value="HisK_dim/P_sf"/>
</dbReference>
<evidence type="ECO:0000256" key="12">
    <source>
        <dbReference type="SAM" id="Phobius"/>
    </source>
</evidence>
<dbReference type="Pfam" id="PF02518">
    <property type="entry name" value="HATPase_c"/>
    <property type="match status" value="1"/>
</dbReference>
<dbReference type="SMART" id="SM00304">
    <property type="entry name" value="HAMP"/>
    <property type="match status" value="1"/>
</dbReference>
<accession>A0A857DKY8</accession>
<dbReference type="SUPFAM" id="SSF47384">
    <property type="entry name" value="Homodimeric domain of signal transducing histidine kinase"/>
    <property type="match status" value="1"/>
</dbReference>
<feature type="domain" description="Histidine kinase" evidence="13">
    <location>
        <begin position="285"/>
        <end position="518"/>
    </location>
</feature>
<dbReference type="GO" id="GO:0000155">
    <property type="term" value="F:phosphorelay sensor kinase activity"/>
    <property type="evidence" value="ECO:0007669"/>
    <property type="project" value="InterPro"/>
</dbReference>
<dbReference type="PANTHER" id="PTHR45436:SF5">
    <property type="entry name" value="SENSOR HISTIDINE KINASE TRCS"/>
    <property type="match status" value="1"/>
</dbReference>
<sequence>MKIHPLEKLNIWRQSLVGQLLLRFWVCHIIFFTLIGAIQYTSLKNSLYQSVEQNLLSDYYAIRNSMGSWLSSSEFPPGRFSELRPGNFVAFYTSDHQLKSIVYSYGKANSTVPNLSRSQLQFDLAEKARSGGCFIFEDTDEQQYMLMVAPVVTNQLSVNSLPLEQNNDIQPYAGYALIGQPLAEQDLILSRNLRGYTFNAIIIILLSTFFTALVLQKPLEPLLNISYTARKIAAGRYDLRLPYMNKTASEIQQLREALNHMLGQMENALNTERSAKNRMARFIADASHELRTPLTSIRGFLEILQRTGMTDKETLDAAHQTMLIETERLIRLTEGLLTLNRIAQEEINSDHSEELNSGLHDVLPELMPLLAPLLKDRTFRFNGQDFRTIDDFVSEVLDTSQVLPLKPDELKQILYNLVNNAIQHTLSGGTIDILAKSENSRFILSVKDNGEGIPAEDVPHIFERFFQGDRSRSHGKGQGSGLGLAIVSELVYLRGGEIRVESTPGEGTSFTIFFPLVLVKNDSLMTQSN</sequence>
<dbReference type="SMART" id="SM00387">
    <property type="entry name" value="HATPase_c"/>
    <property type="match status" value="1"/>
</dbReference>
<dbReference type="PROSITE" id="PS50885">
    <property type="entry name" value="HAMP"/>
    <property type="match status" value="1"/>
</dbReference>
<evidence type="ECO:0000256" key="9">
    <source>
        <dbReference type="ARBA" id="ARBA00023012"/>
    </source>
</evidence>
<evidence type="ECO:0000259" key="14">
    <source>
        <dbReference type="PROSITE" id="PS50885"/>
    </source>
</evidence>
<evidence type="ECO:0000313" key="16">
    <source>
        <dbReference type="Proteomes" id="UP000430508"/>
    </source>
</evidence>
<gene>
    <name evidence="15" type="ORF">GQ588_12455</name>
</gene>
<dbReference type="EC" id="2.7.13.3" evidence="3"/>
<dbReference type="SMART" id="SM00388">
    <property type="entry name" value="HisKA"/>
    <property type="match status" value="1"/>
</dbReference>
<keyword evidence="7" id="KW-0418">Kinase</keyword>
<dbReference type="CDD" id="cd00075">
    <property type="entry name" value="HATPase"/>
    <property type="match status" value="1"/>
</dbReference>
<dbReference type="Proteomes" id="UP000430508">
    <property type="component" value="Chromosome"/>
</dbReference>
<dbReference type="PRINTS" id="PR00344">
    <property type="entry name" value="BCTRLSENSOR"/>
</dbReference>
<dbReference type="FunFam" id="3.30.565.10:FF:000006">
    <property type="entry name" value="Sensor histidine kinase WalK"/>
    <property type="match status" value="1"/>
</dbReference>
<feature type="domain" description="HAMP" evidence="14">
    <location>
        <begin position="219"/>
        <end position="270"/>
    </location>
</feature>
<dbReference type="SUPFAM" id="SSF158472">
    <property type="entry name" value="HAMP domain-like"/>
    <property type="match status" value="1"/>
</dbReference>
<feature type="coiled-coil region" evidence="11">
    <location>
        <begin position="244"/>
        <end position="271"/>
    </location>
</feature>
<dbReference type="Pfam" id="PF00512">
    <property type="entry name" value="HisKA"/>
    <property type="match status" value="1"/>
</dbReference>
<keyword evidence="8 12" id="KW-1133">Transmembrane helix</keyword>
<dbReference type="InterPro" id="IPR004358">
    <property type="entry name" value="Sig_transdc_His_kin-like_C"/>
</dbReference>
<proteinExistence type="predicted"/>
<evidence type="ECO:0000256" key="11">
    <source>
        <dbReference type="SAM" id="Coils"/>
    </source>
</evidence>
<comment type="subcellular location">
    <subcellularLocation>
        <location evidence="2">Membrane</location>
    </subcellularLocation>
</comment>
<dbReference type="AlphaFoldDB" id="A0A857DKY8"/>
<keyword evidence="4" id="KW-0597">Phosphoprotein</keyword>
<reference evidence="15 16" key="1">
    <citation type="submission" date="2019-12" db="EMBL/GenBank/DDBJ databases">
        <title>Sequence classification of anaerobic respiratory reductive dehalogenases: First we see many, then we see few.</title>
        <authorList>
            <person name="Molenda O."/>
            <person name="Puentes Jacome L.A."/>
            <person name="Cao X."/>
            <person name="Nesbo C.L."/>
            <person name="Tang S."/>
            <person name="Morson N."/>
            <person name="Patron J."/>
            <person name="Lomheim L."/>
            <person name="Wishart D.S."/>
            <person name="Edwards E.A."/>
        </authorList>
    </citation>
    <scope>NUCLEOTIDE SEQUENCE [LARGE SCALE GENOMIC DNA]</scope>
    <source>
        <strain evidence="15 16">12DCA</strain>
    </source>
</reference>
<dbReference type="CDD" id="cd00082">
    <property type="entry name" value="HisKA"/>
    <property type="match status" value="1"/>
</dbReference>
<dbReference type="SUPFAM" id="SSF55874">
    <property type="entry name" value="ATPase domain of HSP90 chaperone/DNA topoisomerase II/histidine kinase"/>
    <property type="match status" value="1"/>
</dbReference>
<protein>
    <recommendedName>
        <fullName evidence="3">histidine kinase</fullName>
        <ecNumber evidence="3">2.7.13.3</ecNumber>
    </recommendedName>
</protein>
<dbReference type="InterPro" id="IPR003660">
    <property type="entry name" value="HAMP_dom"/>
</dbReference>
<evidence type="ECO:0000256" key="2">
    <source>
        <dbReference type="ARBA" id="ARBA00004370"/>
    </source>
</evidence>
<evidence type="ECO:0000256" key="5">
    <source>
        <dbReference type="ARBA" id="ARBA00022679"/>
    </source>
</evidence>
<organism evidence="15 16">
    <name type="scientific">Dehalobacter restrictus</name>
    <dbReference type="NCBI Taxonomy" id="55583"/>
    <lineage>
        <taxon>Bacteria</taxon>
        <taxon>Bacillati</taxon>
        <taxon>Bacillota</taxon>
        <taxon>Clostridia</taxon>
        <taxon>Eubacteriales</taxon>
        <taxon>Desulfitobacteriaceae</taxon>
        <taxon>Dehalobacter</taxon>
    </lineage>
</organism>
<dbReference type="CDD" id="cd06225">
    <property type="entry name" value="HAMP"/>
    <property type="match status" value="1"/>
</dbReference>
<comment type="catalytic activity">
    <reaction evidence="1">
        <text>ATP + protein L-histidine = ADP + protein N-phospho-L-histidine.</text>
        <dbReference type="EC" id="2.7.13.3"/>
    </reaction>
</comment>
<evidence type="ECO:0000256" key="10">
    <source>
        <dbReference type="ARBA" id="ARBA00023136"/>
    </source>
</evidence>
<dbReference type="PANTHER" id="PTHR45436">
    <property type="entry name" value="SENSOR HISTIDINE KINASE YKOH"/>
    <property type="match status" value="1"/>
</dbReference>
<evidence type="ECO:0000256" key="7">
    <source>
        <dbReference type="ARBA" id="ARBA00022777"/>
    </source>
</evidence>
<dbReference type="Gene3D" id="1.10.287.130">
    <property type="match status" value="1"/>
</dbReference>
<dbReference type="Gene3D" id="6.10.340.10">
    <property type="match status" value="1"/>
</dbReference>
<evidence type="ECO:0000313" key="15">
    <source>
        <dbReference type="EMBL" id="QHA01391.1"/>
    </source>
</evidence>
<evidence type="ECO:0000256" key="3">
    <source>
        <dbReference type="ARBA" id="ARBA00012438"/>
    </source>
</evidence>
<evidence type="ECO:0000256" key="8">
    <source>
        <dbReference type="ARBA" id="ARBA00022989"/>
    </source>
</evidence>
<dbReference type="EMBL" id="CP046996">
    <property type="protein sequence ID" value="QHA01391.1"/>
    <property type="molecule type" value="Genomic_DNA"/>
</dbReference>
<dbReference type="InterPro" id="IPR050428">
    <property type="entry name" value="TCS_sensor_his_kinase"/>
</dbReference>
<keyword evidence="5" id="KW-0808">Transferase</keyword>
<dbReference type="Gene3D" id="3.30.565.10">
    <property type="entry name" value="Histidine kinase-like ATPase, C-terminal domain"/>
    <property type="match status" value="1"/>
</dbReference>
<keyword evidence="6 12" id="KW-0812">Transmembrane</keyword>
<evidence type="ECO:0000259" key="13">
    <source>
        <dbReference type="PROSITE" id="PS50109"/>
    </source>
</evidence>
<evidence type="ECO:0000256" key="4">
    <source>
        <dbReference type="ARBA" id="ARBA00022553"/>
    </source>
</evidence>
<dbReference type="FunFam" id="1.10.287.130:FF:000001">
    <property type="entry name" value="Two-component sensor histidine kinase"/>
    <property type="match status" value="1"/>
</dbReference>
<dbReference type="InterPro" id="IPR036890">
    <property type="entry name" value="HATPase_C_sf"/>
</dbReference>
<feature type="transmembrane region" description="Helical" evidence="12">
    <location>
        <begin position="20"/>
        <end position="40"/>
    </location>
</feature>
<dbReference type="InterPro" id="IPR005467">
    <property type="entry name" value="His_kinase_dom"/>
</dbReference>
<evidence type="ECO:0000256" key="6">
    <source>
        <dbReference type="ARBA" id="ARBA00022692"/>
    </source>
</evidence>
<dbReference type="InterPro" id="IPR003661">
    <property type="entry name" value="HisK_dim/P_dom"/>
</dbReference>
<dbReference type="InterPro" id="IPR003594">
    <property type="entry name" value="HATPase_dom"/>
</dbReference>
<keyword evidence="9" id="KW-0902">Two-component regulatory system</keyword>
<dbReference type="GO" id="GO:0005886">
    <property type="term" value="C:plasma membrane"/>
    <property type="evidence" value="ECO:0007669"/>
    <property type="project" value="TreeGrafter"/>
</dbReference>
<dbReference type="PROSITE" id="PS50109">
    <property type="entry name" value="HIS_KIN"/>
    <property type="match status" value="1"/>
</dbReference>
<dbReference type="RefSeq" id="WP_019226021.1">
    <property type="nucleotide sequence ID" value="NZ_CP046996.1"/>
</dbReference>
<evidence type="ECO:0000256" key="1">
    <source>
        <dbReference type="ARBA" id="ARBA00000085"/>
    </source>
</evidence>
<dbReference type="Pfam" id="PF00672">
    <property type="entry name" value="HAMP"/>
    <property type="match status" value="1"/>
</dbReference>